<sequence>MVDVGSAPPVVTASILIAAHNAAAFLDGAVSSALSQTCRTVEVVAVDDASSDGTHDLLAAWARRDRRLTVLRHPQRRGAGAARNTAIAHARGRWLAVLDADDAFLPERMERLVPLAEETGADLLADNLVERDFDTGARLGTALPPADMASAGPINLAAMLRRDRVDLPGRSKIGYLKPIMRRDFLERSGVRYRPEIQVGEDLLFYFECVRAGARFRLAADQALYLYSVRGGSASNQGAGALHLSAATRRMRKLARGLADAELDALLRQRQRAADSDCFDLAIEARRPREALRYARWADPARVARRLGMAANALSRRLVGGAPARDGRL</sequence>
<dbReference type="CDD" id="cd00761">
    <property type="entry name" value="Glyco_tranf_GTA_type"/>
    <property type="match status" value="1"/>
</dbReference>
<dbReference type="PANTHER" id="PTHR22916:SF3">
    <property type="entry name" value="UDP-GLCNAC:BETAGAL BETA-1,3-N-ACETYLGLUCOSAMINYLTRANSFERASE-LIKE PROTEIN 1"/>
    <property type="match status" value="1"/>
</dbReference>
<dbReference type="Gene3D" id="3.90.550.10">
    <property type="entry name" value="Spore Coat Polysaccharide Biosynthesis Protein SpsA, Chain A"/>
    <property type="match status" value="1"/>
</dbReference>
<protein>
    <submittedName>
        <fullName evidence="2">Glycosyltransferase family 2 protein</fullName>
    </submittedName>
</protein>
<dbReference type="RefSeq" id="WP_343894851.1">
    <property type="nucleotide sequence ID" value="NZ_BAAAFZ010000019.1"/>
</dbReference>
<keyword evidence="3" id="KW-1185">Reference proteome</keyword>
<feature type="domain" description="Glycosyltransferase 2-like" evidence="1">
    <location>
        <begin position="14"/>
        <end position="136"/>
    </location>
</feature>
<dbReference type="SUPFAM" id="SSF53448">
    <property type="entry name" value="Nucleotide-diphospho-sugar transferases"/>
    <property type="match status" value="1"/>
</dbReference>
<dbReference type="Proteomes" id="UP001501588">
    <property type="component" value="Unassembled WGS sequence"/>
</dbReference>
<comment type="caution">
    <text evidence="2">The sequence shown here is derived from an EMBL/GenBank/DDBJ whole genome shotgun (WGS) entry which is preliminary data.</text>
</comment>
<organism evidence="2 3">
    <name type="scientific">Craurococcus roseus</name>
    <dbReference type="NCBI Taxonomy" id="77585"/>
    <lineage>
        <taxon>Bacteria</taxon>
        <taxon>Pseudomonadati</taxon>
        <taxon>Pseudomonadota</taxon>
        <taxon>Alphaproteobacteria</taxon>
        <taxon>Acetobacterales</taxon>
        <taxon>Acetobacteraceae</taxon>
        <taxon>Craurococcus</taxon>
    </lineage>
</organism>
<accession>A0ABP3Q5V8</accession>
<gene>
    <name evidence="2" type="ORF">GCM10009416_17480</name>
</gene>
<dbReference type="Pfam" id="PF00535">
    <property type="entry name" value="Glycos_transf_2"/>
    <property type="match status" value="1"/>
</dbReference>
<dbReference type="PANTHER" id="PTHR22916">
    <property type="entry name" value="GLYCOSYLTRANSFERASE"/>
    <property type="match status" value="1"/>
</dbReference>
<dbReference type="InterPro" id="IPR029044">
    <property type="entry name" value="Nucleotide-diphossugar_trans"/>
</dbReference>
<dbReference type="InterPro" id="IPR001173">
    <property type="entry name" value="Glyco_trans_2-like"/>
</dbReference>
<reference evidence="3" key="1">
    <citation type="journal article" date="2019" name="Int. J. Syst. Evol. Microbiol.">
        <title>The Global Catalogue of Microorganisms (GCM) 10K type strain sequencing project: providing services to taxonomists for standard genome sequencing and annotation.</title>
        <authorList>
            <consortium name="The Broad Institute Genomics Platform"/>
            <consortium name="The Broad Institute Genome Sequencing Center for Infectious Disease"/>
            <person name="Wu L."/>
            <person name="Ma J."/>
        </authorList>
    </citation>
    <scope>NUCLEOTIDE SEQUENCE [LARGE SCALE GENOMIC DNA]</scope>
    <source>
        <strain evidence="3">JCM 9933</strain>
    </source>
</reference>
<evidence type="ECO:0000313" key="3">
    <source>
        <dbReference type="Proteomes" id="UP001501588"/>
    </source>
</evidence>
<evidence type="ECO:0000259" key="1">
    <source>
        <dbReference type="Pfam" id="PF00535"/>
    </source>
</evidence>
<proteinExistence type="predicted"/>
<name>A0ABP3Q5V8_9PROT</name>
<dbReference type="EMBL" id="BAAAFZ010000019">
    <property type="protein sequence ID" value="GAA0579574.1"/>
    <property type="molecule type" value="Genomic_DNA"/>
</dbReference>
<evidence type="ECO:0000313" key="2">
    <source>
        <dbReference type="EMBL" id="GAA0579574.1"/>
    </source>
</evidence>